<dbReference type="PANTHER" id="PTHR34848">
    <property type="match status" value="1"/>
</dbReference>
<dbReference type="SUPFAM" id="SSF52540">
    <property type="entry name" value="P-loop containing nucleoside triphosphate hydrolases"/>
    <property type="match status" value="1"/>
</dbReference>
<dbReference type="Gene3D" id="3.40.50.300">
    <property type="entry name" value="P-loop containing nucleotide triphosphate hydrolases"/>
    <property type="match status" value="1"/>
</dbReference>
<evidence type="ECO:0000256" key="15">
    <source>
        <dbReference type="PIRSR" id="PIRSR006135-1"/>
    </source>
</evidence>
<evidence type="ECO:0000256" key="11">
    <source>
        <dbReference type="ARBA" id="ARBA00022777"/>
    </source>
</evidence>
<keyword evidence="12 14" id="KW-0067">ATP-binding</keyword>
<dbReference type="RefSeq" id="WP_243651427.1">
    <property type="nucleotide sequence ID" value="NZ_BAAAFU010000008.1"/>
</dbReference>
<keyword evidence="17" id="KW-0548">Nucleotidyltransferase</keyword>
<dbReference type="EC" id="2.7.7.62" evidence="14"/>
<keyword evidence="10 14" id="KW-0547">Nucleotide-binding</keyword>
<comment type="catalytic activity">
    <reaction evidence="2 14">
        <text>adenosylcob(III)inamide phosphate + GTP + H(+) = adenosylcob(III)inamide-GDP + diphosphate</text>
        <dbReference type="Rhea" id="RHEA:22712"/>
        <dbReference type="ChEBI" id="CHEBI:15378"/>
        <dbReference type="ChEBI" id="CHEBI:33019"/>
        <dbReference type="ChEBI" id="CHEBI:37565"/>
        <dbReference type="ChEBI" id="CHEBI:58502"/>
        <dbReference type="ChEBI" id="CHEBI:60487"/>
        <dbReference type="EC" id="2.7.7.62"/>
    </reaction>
</comment>
<keyword evidence="13 14" id="KW-0342">GTP-binding</keyword>
<sequence>MTQKIPSTPSSSLILGGARSGKSSFAENLAKESGLDVIYLATANAWDEETKQRVEKHKSDRPSSWKTIEEPIHLASCLLRHSRPEKIIIVDCLTMWLNNLLMLENPAQLRQELDDFLDCVSKLQGRVIFVSNEVGMGIIPLGELTRNFVDESGRLHQKLGHLVENVTLIVAGIPLVVKPQRHQTTTIINDNY</sequence>
<comment type="function">
    <text evidence="4 14">Catalyzes ATP-dependent phosphorylation of adenosylcobinamide and addition of GMP to adenosylcobinamide phosphate.</text>
</comment>
<evidence type="ECO:0000256" key="10">
    <source>
        <dbReference type="ARBA" id="ARBA00022741"/>
    </source>
</evidence>
<comment type="similarity">
    <text evidence="7 14">Belongs to the CobU/CobP family.</text>
</comment>
<comment type="pathway">
    <text evidence="5 14">Cofactor biosynthesis; adenosylcobalamin biosynthesis; adenosylcobalamin from cob(II)yrinate a,c-diamide: step 6/7.</text>
</comment>
<feature type="binding site" evidence="16">
    <location>
        <begin position="16"/>
        <end position="23"/>
    </location>
    <ligand>
        <name>GTP</name>
        <dbReference type="ChEBI" id="CHEBI:37565"/>
    </ligand>
</feature>
<keyword evidence="11 14" id="KW-0418">Kinase</keyword>
<dbReference type="PIRSF" id="PIRSF006135">
    <property type="entry name" value="CobU"/>
    <property type="match status" value="1"/>
</dbReference>
<accession>A0A4R1F9M1</accession>
<comment type="catalytic activity">
    <reaction evidence="1 14">
        <text>adenosylcob(III)inamide + ATP = adenosylcob(III)inamide phosphate + ADP + H(+)</text>
        <dbReference type="Rhea" id="RHEA:15769"/>
        <dbReference type="ChEBI" id="CHEBI:2480"/>
        <dbReference type="ChEBI" id="CHEBI:15378"/>
        <dbReference type="ChEBI" id="CHEBI:30616"/>
        <dbReference type="ChEBI" id="CHEBI:58502"/>
        <dbReference type="ChEBI" id="CHEBI:456216"/>
        <dbReference type="EC" id="2.7.1.156"/>
    </reaction>
</comment>
<name>A0A4R1F9M1_9GAMM</name>
<dbReference type="Proteomes" id="UP000294887">
    <property type="component" value="Unassembled WGS sequence"/>
</dbReference>
<keyword evidence="8 14" id="KW-0169">Cobalamin biosynthesis</keyword>
<dbReference type="Pfam" id="PF02283">
    <property type="entry name" value="CobU"/>
    <property type="match status" value="1"/>
</dbReference>
<dbReference type="PANTHER" id="PTHR34848:SF1">
    <property type="entry name" value="BIFUNCTIONAL ADENOSYLCOBALAMIN BIOSYNTHESIS PROTEIN COBU"/>
    <property type="match status" value="1"/>
</dbReference>
<reference evidence="17 18" key="1">
    <citation type="submission" date="2019-03" db="EMBL/GenBank/DDBJ databases">
        <title>Genomic Encyclopedia of Type Strains, Phase IV (KMG-IV): sequencing the most valuable type-strain genomes for metagenomic binning, comparative biology and taxonomic classification.</title>
        <authorList>
            <person name="Goeker M."/>
        </authorList>
    </citation>
    <scope>NUCLEOTIDE SEQUENCE [LARGE SCALE GENOMIC DNA]</scope>
    <source>
        <strain evidence="17 18">DSM 24830</strain>
    </source>
</reference>
<dbReference type="InterPro" id="IPR003203">
    <property type="entry name" value="CobU/CobP"/>
</dbReference>
<dbReference type="GO" id="GO:0009236">
    <property type="term" value="P:cobalamin biosynthetic process"/>
    <property type="evidence" value="ECO:0007669"/>
    <property type="project" value="UniProtKB-UniRule"/>
</dbReference>
<evidence type="ECO:0000256" key="3">
    <source>
        <dbReference type="ARBA" id="ARBA00001522"/>
    </source>
</evidence>
<evidence type="ECO:0000256" key="6">
    <source>
        <dbReference type="ARBA" id="ARBA00005159"/>
    </source>
</evidence>
<evidence type="ECO:0000256" key="12">
    <source>
        <dbReference type="ARBA" id="ARBA00022840"/>
    </source>
</evidence>
<dbReference type="EMBL" id="SMFQ01000002">
    <property type="protein sequence ID" value="TCJ88568.1"/>
    <property type="molecule type" value="Genomic_DNA"/>
</dbReference>
<evidence type="ECO:0000256" key="14">
    <source>
        <dbReference type="PIRNR" id="PIRNR006135"/>
    </source>
</evidence>
<comment type="caution">
    <text evidence="17">The sequence shown here is derived from an EMBL/GenBank/DDBJ whole genome shotgun (WGS) entry which is preliminary data.</text>
</comment>
<protein>
    <recommendedName>
        <fullName evidence="14">Bifunctional adenosylcobalamin biosynthesis protein</fullName>
        <ecNumber evidence="14">2.7.1.156</ecNumber>
        <ecNumber evidence="14">2.7.7.62</ecNumber>
    </recommendedName>
</protein>
<evidence type="ECO:0000313" key="18">
    <source>
        <dbReference type="Proteomes" id="UP000294887"/>
    </source>
</evidence>
<evidence type="ECO:0000256" key="2">
    <source>
        <dbReference type="ARBA" id="ARBA00000711"/>
    </source>
</evidence>
<evidence type="ECO:0000313" key="17">
    <source>
        <dbReference type="EMBL" id="TCJ88568.1"/>
    </source>
</evidence>
<evidence type="ECO:0000256" key="7">
    <source>
        <dbReference type="ARBA" id="ARBA00007490"/>
    </source>
</evidence>
<dbReference type="GO" id="GO:0043752">
    <property type="term" value="F:adenosylcobinamide kinase activity"/>
    <property type="evidence" value="ECO:0007669"/>
    <property type="project" value="UniProtKB-EC"/>
</dbReference>
<feature type="binding site" evidence="16">
    <location>
        <begin position="41"/>
        <end position="43"/>
    </location>
    <ligand>
        <name>GTP</name>
        <dbReference type="ChEBI" id="CHEBI:37565"/>
    </ligand>
</feature>
<feature type="binding site" evidence="16">
    <location>
        <begin position="58"/>
        <end position="61"/>
    </location>
    <ligand>
        <name>GTP</name>
        <dbReference type="ChEBI" id="CHEBI:37565"/>
    </ligand>
</feature>
<dbReference type="GO" id="GO:0005525">
    <property type="term" value="F:GTP binding"/>
    <property type="evidence" value="ECO:0007669"/>
    <property type="project" value="UniProtKB-UniRule"/>
</dbReference>
<dbReference type="UniPathway" id="UPA00148">
    <property type="reaction ID" value="UER00236"/>
</dbReference>
<feature type="active site" description="GMP-histidine intermediate" evidence="15">
    <location>
        <position position="57"/>
    </location>
</feature>
<dbReference type="InterPro" id="IPR027417">
    <property type="entry name" value="P-loop_NTPase"/>
</dbReference>
<gene>
    <name evidence="17" type="ORF">EV695_0425</name>
</gene>
<evidence type="ECO:0000256" key="1">
    <source>
        <dbReference type="ARBA" id="ARBA00000312"/>
    </source>
</evidence>
<dbReference type="AlphaFoldDB" id="A0A4R1F9M1"/>
<dbReference type="GO" id="GO:0008820">
    <property type="term" value="F:cobinamide phosphate guanylyltransferase activity"/>
    <property type="evidence" value="ECO:0007669"/>
    <property type="project" value="UniProtKB-UniRule"/>
</dbReference>
<dbReference type="GO" id="GO:0005524">
    <property type="term" value="F:ATP binding"/>
    <property type="evidence" value="ECO:0007669"/>
    <property type="project" value="UniProtKB-UniRule"/>
</dbReference>
<keyword evidence="9 14" id="KW-0808">Transferase</keyword>
<evidence type="ECO:0000256" key="13">
    <source>
        <dbReference type="ARBA" id="ARBA00023134"/>
    </source>
</evidence>
<dbReference type="NCBIfam" id="NF004469">
    <property type="entry name" value="PRK05800.1"/>
    <property type="match status" value="1"/>
</dbReference>
<proteinExistence type="inferred from homology"/>
<dbReference type="EC" id="2.7.1.156" evidence="14"/>
<organism evidence="17 18">
    <name type="scientific">Cocleimonas flava</name>
    <dbReference type="NCBI Taxonomy" id="634765"/>
    <lineage>
        <taxon>Bacteria</taxon>
        <taxon>Pseudomonadati</taxon>
        <taxon>Pseudomonadota</taxon>
        <taxon>Gammaproteobacteria</taxon>
        <taxon>Thiotrichales</taxon>
        <taxon>Thiotrichaceae</taxon>
        <taxon>Cocleimonas</taxon>
    </lineage>
</organism>
<feature type="binding site" evidence="16">
    <location>
        <position position="69"/>
    </location>
    <ligand>
        <name>GTP</name>
        <dbReference type="ChEBI" id="CHEBI:37565"/>
    </ligand>
</feature>
<feature type="binding site" evidence="16">
    <location>
        <position position="91"/>
    </location>
    <ligand>
        <name>GTP</name>
        <dbReference type="ChEBI" id="CHEBI:37565"/>
    </ligand>
</feature>
<evidence type="ECO:0000256" key="4">
    <source>
        <dbReference type="ARBA" id="ARBA00003889"/>
    </source>
</evidence>
<comment type="pathway">
    <text evidence="6 14">Cofactor biosynthesis; adenosylcobalamin biosynthesis; adenosylcobalamin from cob(II)yrinate a,c-diamide: step 5/7.</text>
</comment>
<evidence type="ECO:0000256" key="16">
    <source>
        <dbReference type="PIRSR" id="PIRSR006135-2"/>
    </source>
</evidence>
<evidence type="ECO:0000256" key="5">
    <source>
        <dbReference type="ARBA" id="ARBA00004692"/>
    </source>
</evidence>
<dbReference type="CDD" id="cd00544">
    <property type="entry name" value="CobU"/>
    <property type="match status" value="1"/>
</dbReference>
<evidence type="ECO:0000256" key="9">
    <source>
        <dbReference type="ARBA" id="ARBA00022679"/>
    </source>
</evidence>
<evidence type="ECO:0000256" key="8">
    <source>
        <dbReference type="ARBA" id="ARBA00022573"/>
    </source>
</evidence>
<comment type="catalytic activity">
    <reaction evidence="3">
        <text>adenosylcob(III)inamide + GTP = adenosylcob(III)inamide phosphate + GDP + H(+)</text>
        <dbReference type="Rhea" id="RHEA:15765"/>
        <dbReference type="ChEBI" id="CHEBI:2480"/>
        <dbReference type="ChEBI" id="CHEBI:15378"/>
        <dbReference type="ChEBI" id="CHEBI:37565"/>
        <dbReference type="ChEBI" id="CHEBI:58189"/>
        <dbReference type="ChEBI" id="CHEBI:58502"/>
        <dbReference type="EC" id="2.7.1.156"/>
    </reaction>
</comment>
<keyword evidence="18" id="KW-1185">Reference proteome</keyword>